<dbReference type="RefSeq" id="WP_224828731.1">
    <property type="nucleotide sequence ID" value="NZ_JAIVEF010000009.1"/>
</dbReference>
<keyword evidence="3 5" id="KW-1133">Transmembrane helix</keyword>
<accession>A0ABD5QKY2</accession>
<dbReference type="PANTHER" id="PTHR37422:SF13">
    <property type="entry name" value="LIPOPOLYSACCHARIDE BIOSYNTHESIS PROTEIN PA4999-RELATED"/>
    <property type="match status" value="1"/>
</dbReference>
<feature type="transmembrane region" description="Helical" evidence="5">
    <location>
        <begin position="79"/>
        <end position="97"/>
    </location>
</feature>
<feature type="transmembrane region" description="Helical" evidence="5">
    <location>
        <begin position="258"/>
        <end position="275"/>
    </location>
</feature>
<dbReference type="InterPro" id="IPR007016">
    <property type="entry name" value="O-antigen_ligase-rel_domated"/>
</dbReference>
<proteinExistence type="predicted"/>
<feature type="transmembrane region" description="Helical" evidence="5">
    <location>
        <begin position="28"/>
        <end position="49"/>
    </location>
</feature>
<evidence type="ECO:0000256" key="2">
    <source>
        <dbReference type="ARBA" id="ARBA00022692"/>
    </source>
</evidence>
<protein>
    <submittedName>
        <fullName evidence="7">O-antigen ligase family protein</fullName>
    </submittedName>
</protein>
<feature type="transmembrane region" description="Helical" evidence="5">
    <location>
        <begin position="423"/>
        <end position="446"/>
    </location>
</feature>
<keyword evidence="2 5" id="KW-0812">Transmembrane</keyword>
<feature type="domain" description="O-antigen ligase-related" evidence="6">
    <location>
        <begin position="297"/>
        <end position="436"/>
    </location>
</feature>
<keyword evidence="7" id="KW-0436">Ligase</keyword>
<evidence type="ECO:0000256" key="1">
    <source>
        <dbReference type="ARBA" id="ARBA00004141"/>
    </source>
</evidence>
<feature type="transmembrane region" description="Helical" evidence="5">
    <location>
        <begin position="343"/>
        <end position="363"/>
    </location>
</feature>
<dbReference type="Pfam" id="PF04932">
    <property type="entry name" value="Wzy_C"/>
    <property type="match status" value="1"/>
</dbReference>
<dbReference type="PANTHER" id="PTHR37422">
    <property type="entry name" value="TEICHURONIC ACID BIOSYNTHESIS PROTEIN TUAE"/>
    <property type="match status" value="1"/>
</dbReference>
<organism evidence="7 8">
    <name type="scientific">Saliphagus infecundisoli</name>
    <dbReference type="NCBI Taxonomy" id="1849069"/>
    <lineage>
        <taxon>Archaea</taxon>
        <taxon>Methanobacteriati</taxon>
        <taxon>Methanobacteriota</taxon>
        <taxon>Stenosarchaea group</taxon>
        <taxon>Halobacteria</taxon>
        <taxon>Halobacteriales</taxon>
        <taxon>Natrialbaceae</taxon>
        <taxon>Saliphagus</taxon>
    </lineage>
</organism>
<feature type="transmembrane region" description="Helical" evidence="5">
    <location>
        <begin position="164"/>
        <end position="185"/>
    </location>
</feature>
<dbReference type="EMBL" id="JBHSJG010000072">
    <property type="protein sequence ID" value="MFC4990432.1"/>
    <property type="molecule type" value="Genomic_DNA"/>
</dbReference>
<dbReference type="Proteomes" id="UP001595925">
    <property type="component" value="Unassembled WGS sequence"/>
</dbReference>
<feature type="transmembrane region" description="Helical" evidence="5">
    <location>
        <begin position="458"/>
        <end position="477"/>
    </location>
</feature>
<dbReference type="InterPro" id="IPR051533">
    <property type="entry name" value="WaaL-like"/>
</dbReference>
<evidence type="ECO:0000256" key="3">
    <source>
        <dbReference type="ARBA" id="ARBA00022989"/>
    </source>
</evidence>
<feature type="transmembrane region" description="Helical" evidence="5">
    <location>
        <begin position="280"/>
        <end position="299"/>
    </location>
</feature>
<feature type="transmembrane region" description="Helical" evidence="5">
    <location>
        <begin position="483"/>
        <end position="503"/>
    </location>
</feature>
<reference evidence="7 8" key="1">
    <citation type="journal article" date="2019" name="Int. J. Syst. Evol. Microbiol.">
        <title>The Global Catalogue of Microorganisms (GCM) 10K type strain sequencing project: providing services to taxonomists for standard genome sequencing and annotation.</title>
        <authorList>
            <consortium name="The Broad Institute Genomics Platform"/>
            <consortium name="The Broad Institute Genome Sequencing Center for Infectious Disease"/>
            <person name="Wu L."/>
            <person name="Ma J."/>
        </authorList>
    </citation>
    <scope>NUCLEOTIDE SEQUENCE [LARGE SCALE GENOMIC DNA]</scope>
    <source>
        <strain evidence="7 8">CGMCC 1.15824</strain>
    </source>
</reference>
<sequence>MNQFVADPVGWVTAHLNSGGLSRSPWEIPALSAALLVAFVWVVPLLAVGAGLPPVPLAFAVVAAYLVAIVALDRPIGGVFAGVIAMSTCALSLPLLYAETARANLRLQLADPFAAVVVLLVSYWVYRDRLPNPGGRLVVALMCVWVAWTGLAAVFGAGPSSRTAALFAVNQARWILYFGVGLLLATLIPLRVGVVSVAIAAVIHAPVAIVQSVIVGPEGLGSFDTATKFDIEDTPTVDLLGWTFESGYPIAGWTDNRVAFVLIGFLALVTAYYYLIRGELWQRVLAAIAIPVVTTPMILTWSDTVFIAIPFLTIASGIALAWRRVPINARTTARYRRAALGTVVATGIMTFGATLILGVRTIIDPIPVSADNLETRLDSYQAAINLGKEYPIFGVGGANYELIAPSLDTITHADAVHNTAYEFLSATGFVGLALFMALILSVVHHCERALSGPESRPFVMLVALWAAIGFGALSMLNLMWPSYVGNAVFWLLMGMVVSVGNAGSR</sequence>
<name>A0ABD5QKY2_9EURY</name>
<comment type="caution">
    <text evidence="7">The sequence shown here is derived from an EMBL/GenBank/DDBJ whole genome shotgun (WGS) entry which is preliminary data.</text>
</comment>
<feature type="transmembrane region" description="Helical" evidence="5">
    <location>
        <begin position="138"/>
        <end position="158"/>
    </location>
</feature>
<feature type="transmembrane region" description="Helical" evidence="5">
    <location>
        <begin position="55"/>
        <end position="72"/>
    </location>
</feature>
<evidence type="ECO:0000256" key="4">
    <source>
        <dbReference type="ARBA" id="ARBA00023136"/>
    </source>
</evidence>
<comment type="subcellular location">
    <subcellularLocation>
        <location evidence="1">Membrane</location>
        <topology evidence="1">Multi-pass membrane protein</topology>
    </subcellularLocation>
</comment>
<evidence type="ECO:0000313" key="8">
    <source>
        <dbReference type="Proteomes" id="UP001595925"/>
    </source>
</evidence>
<dbReference type="AlphaFoldDB" id="A0ABD5QKY2"/>
<evidence type="ECO:0000256" key="5">
    <source>
        <dbReference type="SAM" id="Phobius"/>
    </source>
</evidence>
<keyword evidence="4 5" id="KW-0472">Membrane</keyword>
<dbReference type="GO" id="GO:0016020">
    <property type="term" value="C:membrane"/>
    <property type="evidence" value="ECO:0007669"/>
    <property type="project" value="UniProtKB-SubCell"/>
</dbReference>
<feature type="transmembrane region" description="Helical" evidence="5">
    <location>
        <begin position="109"/>
        <end position="126"/>
    </location>
</feature>
<gene>
    <name evidence="7" type="ORF">ACFPFO_22300</name>
</gene>
<feature type="transmembrane region" description="Helical" evidence="5">
    <location>
        <begin position="305"/>
        <end position="322"/>
    </location>
</feature>
<evidence type="ECO:0000259" key="6">
    <source>
        <dbReference type="Pfam" id="PF04932"/>
    </source>
</evidence>
<keyword evidence="8" id="KW-1185">Reference proteome</keyword>
<evidence type="ECO:0000313" key="7">
    <source>
        <dbReference type="EMBL" id="MFC4990432.1"/>
    </source>
</evidence>
<dbReference type="GO" id="GO:0016874">
    <property type="term" value="F:ligase activity"/>
    <property type="evidence" value="ECO:0007669"/>
    <property type="project" value="UniProtKB-KW"/>
</dbReference>